<sequence length="265" mass="29544">MIHILQSDGSSLPDVSETRLALLTLLAARTNGAYPSVRDLDFELRMREATLEAARALNVSGVGFETFENSRCNEDYWRREPNGAFRLRSDRKPSEALLDIYRNGPMYGFECATAIVIVFYKAALETIGGAAYDRLFANTFLFHWNVDRDLGLTTIPSTRFVPGDCLYFDNPDVDPATMQWQGENVIYMGGDSYYGHGIGIRSADAIVAKLNEHRKPGALRSAFLLPQTTRPNYMKLAPYAQHPSPSGGSPGLPFRARIGEGAYWF</sequence>
<evidence type="ECO:0000313" key="3">
    <source>
        <dbReference type="EMBL" id="TLS51429.1"/>
    </source>
</evidence>
<dbReference type="RefSeq" id="WP_138195041.1">
    <property type="nucleotide sequence ID" value="NZ_VCIW01000009.1"/>
</dbReference>
<keyword evidence="1 3" id="KW-0808">Transferase</keyword>
<keyword evidence="4" id="KW-1185">Reference proteome</keyword>
<dbReference type="AlphaFoldDB" id="A0A5R9G8N2"/>
<gene>
    <name evidence="3" type="ORF">FE782_15060</name>
</gene>
<reference evidence="3 4" key="1">
    <citation type="submission" date="2019-05" db="EMBL/GenBank/DDBJ databases">
        <authorList>
            <person name="Narsing Rao M.P."/>
            <person name="Li W.J."/>
        </authorList>
    </citation>
    <scope>NUCLEOTIDE SEQUENCE [LARGE SCALE GENOMIC DNA]</scope>
    <source>
        <strain evidence="3 4">SYSU_K30003</strain>
    </source>
</reference>
<protein>
    <submittedName>
        <fullName evidence="3">Protein-glutamine gamma-glutamyltransferase</fullName>
    </submittedName>
</protein>
<dbReference type="GO" id="GO:0003810">
    <property type="term" value="F:protein-glutamine gamma-glutamyltransferase activity"/>
    <property type="evidence" value="ECO:0007669"/>
    <property type="project" value="InterPro"/>
</dbReference>
<evidence type="ECO:0000256" key="2">
    <source>
        <dbReference type="ARBA" id="ARBA00022969"/>
    </source>
</evidence>
<dbReference type="GO" id="GO:0030435">
    <property type="term" value="P:sporulation resulting in formation of a cellular spore"/>
    <property type="evidence" value="ECO:0007669"/>
    <property type="project" value="UniProtKB-KW"/>
</dbReference>
<comment type="caution">
    <text evidence="3">The sequence shown here is derived from an EMBL/GenBank/DDBJ whole genome shotgun (WGS) entry which is preliminary data.</text>
</comment>
<name>A0A5R9G8N2_9BACL</name>
<proteinExistence type="inferred from homology"/>
<dbReference type="EMBL" id="VCIW01000009">
    <property type="protein sequence ID" value="TLS51429.1"/>
    <property type="molecule type" value="Genomic_DNA"/>
</dbReference>
<dbReference type="OrthoDB" id="1845399at2"/>
<keyword evidence="2" id="KW-0749">Sporulation</keyword>
<accession>A0A5R9G8N2</accession>
<evidence type="ECO:0000313" key="4">
    <source>
        <dbReference type="Proteomes" id="UP000309676"/>
    </source>
</evidence>
<organism evidence="3 4">
    <name type="scientific">Paenibacillus antri</name>
    <dbReference type="NCBI Taxonomy" id="2582848"/>
    <lineage>
        <taxon>Bacteria</taxon>
        <taxon>Bacillati</taxon>
        <taxon>Bacillota</taxon>
        <taxon>Bacilli</taxon>
        <taxon>Bacillales</taxon>
        <taxon>Paenibacillaceae</taxon>
        <taxon>Paenibacillus</taxon>
    </lineage>
</organism>
<dbReference type="Pfam" id="PF20085">
    <property type="entry name" value="TGL"/>
    <property type="match status" value="1"/>
</dbReference>
<dbReference type="HAMAP" id="MF_00727">
    <property type="entry name" value="Tgl"/>
    <property type="match status" value="1"/>
</dbReference>
<evidence type="ECO:0000256" key="1">
    <source>
        <dbReference type="ARBA" id="ARBA00022679"/>
    </source>
</evidence>
<dbReference type="InterPro" id="IPR020916">
    <property type="entry name" value="Gln_gamma-glutamylTfrase_bac"/>
</dbReference>
<dbReference type="Proteomes" id="UP000309676">
    <property type="component" value="Unassembled WGS sequence"/>
</dbReference>